<sequence>MLVALILPEALLPTVQGLVLRTLLPESPVEAFAAVLVEHALVAVAIPHQLPQFVMEMLVVAAQGVPTQSQGPVAKGLTT</sequence>
<accession>A0A6J5KN48</accession>
<dbReference type="EMBL" id="LR796175">
    <property type="protein sequence ID" value="CAB4123804.1"/>
    <property type="molecule type" value="Genomic_DNA"/>
</dbReference>
<organism evidence="1">
    <name type="scientific">uncultured Caudovirales phage</name>
    <dbReference type="NCBI Taxonomy" id="2100421"/>
    <lineage>
        <taxon>Viruses</taxon>
        <taxon>Duplodnaviria</taxon>
        <taxon>Heunggongvirae</taxon>
        <taxon>Uroviricota</taxon>
        <taxon>Caudoviricetes</taxon>
        <taxon>Peduoviridae</taxon>
        <taxon>Maltschvirus</taxon>
        <taxon>Maltschvirus maltsch</taxon>
    </lineage>
</organism>
<name>A0A6J5KN48_9CAUD</name>
<proteinExistence type="predicted"/>
<evidence type="ECO:0000313" key="1">
    <source>
        <dbReference type="EMBL" id="CAB4123804.1"/>
    </source>
</evidence>
<gene>
    <name evidence="1" type="ORF">UFOVP45_30</name>
</gene>
<protein>
    <submittedName>
        <fullName evidence="1">Uncharacterized protein</fullName>
    </submittedName>
</protein>
<reference evidence="1" key="1">
    <citation type="submission" date="2020-04" db="EMBL/GenBank/DDBJ databases">
        <authorList>
            <person name="Chiriac C."/>
            <person name="Salcher M."/>
            <person name="Ghai R."/>
            <person name="Kavagutti S V."/>
        </authorList>
    </citation>
    <scope>NUCLEOTIDE SEQUENCE</scope>
</reference>